<dbReference type="EMBL" id="NGLB01000004">
    <property type="protein sequence ID" value="OTN94205.1"/>
    <property type="molecule type" value="Genomic_DNA"/>
</dbReference>
<keyword evidence="1" id="KW-1133">Transmembrane helix</keyword>
<gene>
    <name evidence="2" type="ORF">A5804_002879</name>
</gene>
<feature type="transmembrane region" description="Helical" evidence="1">
    <location>
        <begin position="62"/>
        <end position="80"/>
    </location>
</feature>
<accession>A0AB73ND88</accession>
<evidence type="ECO:0000313" key="2">
    <source>
        <dbReference type="EMBL" id="OTN94205.1"/>
    </source>
</evidence>
<organism evidence="2 3">
    <name type="scientific">Enterococcus faecium</name>
    <name type="common">Streptococcus faecium</name>
    <dbReference type="NCBI Taxonomy" id="1352"/>
    <lineage>
        <taxon>Bacteria</taxon>
        <taxon>Bacillati</taxon>
        <taxon>Bacillota</taxon>
        <taxon>Bacilli</taxon>
        <taxon>Lactobacillales</taxon>
        <taxon>Enterococcaceae</taxon>
        <taxon>Enterococcus</taxon>
    </lineage>
</organism>
<comment type="caution">
    <text evidence="2">The sequence shown here is derived from an EMBL/GenBank/DDBJ whole genome shotgun (WGS) entry which is preliminary data.</text>
</comment>
<evidence type="ECO:0000313" key="3">
    <source>
        <dbReference type="Proteomes" id="UP000194737"/>
    </source>
</evidence>
<keyword evidence="1" id="KW-0812">Transmembrane</keyword>
<feature type="transmembrane region" description="Helical" evidence="1">
    <location>
        <begin position="36"/>
        <end position="55"/>
    </location>
</feature>
<proteinExistence type="predicted"/>
<evidence type="ECO:0000256" key="1">
    <source>
        <dbReference type="SAM" id="Phobius"/>
    </source>
</evidence>
<protein>
    <submittedName>
        <fullName evidence="2">Uncharacterized protein</fullName>
    </submittedName>
</protein>
<feature type="transmembrane region" description="Helical" evidence="1">
    <location>
        <begin position="92"/>
        <end position="109"/>
    </location>
</feature>
<reference evidence="2 3" key="1">
    <citation type="submission" date="2017-05" db="EMBL/GenBank/DDBJ databases">
        <title>The Genome Sequence of Enterococcus faecium 6F2_DIV0138.</title>
        <authorList>
            <consortium name="The Broad Institute Genomics Platform"/>
            <consortium name="The Broad Institute Genomic Center for Infectious Diseases"/>
            <person name="Earl A."/>
            <person name="Manson A."/>
            <person name="Schwartman J."/>
            <person name="Gilmore M."/>
            <person name="Abouelleil A."/>
            <person name="Cao P."/>
            <person name="Chapman S."/>
            <person name="Cusick C."/>
            <person name="Shea T."/>
            <person name="Young S."/>
            <person name="Neafsey D."/>
            <person name="Nusbaum C."/>
            <person name="Birren B."/>
        </authorList>
    </citation>
    <scope>NUCLEOTIDE SEQUENCE [LARGE SCALE GENOMIC DNA]</scope>
    <source>
        <strain evidence="2 3">6F2_DIV0138</strain>
    </source>
</reference>
<sequence>MKKNIKVLKELKQFIGTFILLSFVWSIDSFVRTHSLLLNPVAIVFGLQAYFIYIIARDKNRIFQRIILCFLVSYLGISLLDLLNIQSIVINNYLYVLFLILGIGTYIYLQRKIN</sequence>
<name>A0AB73ND88_ENTFC</name>
<dbReference type="Proteomes" id="UP000194737">
    <property type="component" value="Unassembled WGS sequence"/>
</dbReference>
<keyword evidence="1" id="KW-0472">Membrane</keyword>
<dbReference type="AlphaFoldDB" id="A0AB73ND88"/>